<protein>
    <submittedName>
        <fullName evidence="1">Uncharacterized protein</fullName>
    </submittedName>
</protein>
<gene>
    <name evidence="1" type="ORF">TWF694_000739</name>
</gene>
<sequence length="170" mass="20490">MFPSTIVEAFDNRKLVPKKRTLESMEEEMQSRYQDAFNEDGGNTNRKKETLERVRMVKNVNFYNPPQYSGVEWVRMLLTRRPRPPPTQPYSYQFFNPYDGNEFDQDVDWRDIYPDTREADLIRWFPRYYFDSDDTASSEGTESYYENHYRMMDQYSQQLELQFGGVADDD</sequence>
<accession>A0AAV9XPJ5</accession>
<dbReference type="EMBL" id="JAVHJO010000001">
    <property type="protein sequence ID" value="KAK6544025.1"/>
    <property type="molecule type" value="Genomic_DNA"/>
</dbReference>
<organism evidence="1 2">
    <name type="scientific">Orbilia ellipsospora</name>
    <dbReference type="NCBI Taxonomy" id="2528407"/>
    <lineage>
        <taxon>Eukaryota</taxon>
        <taxon>Fungi</taxon>
        <taxon>Dikarya</taxon>
        <taxon>Ascomycota</taxon>
        <taxon>Pezizomycotina</taxon>
        <taxon>Orbiliomycetes</taxon>
        <taxon>Orbiliales</taxon>
        <taxon>Orbiliaceae</taxon>
        <taxon>Orbilia</taxon>
    </lineage>
</organism>
<proteinExistence type="predicted"/>
<comment type="caution">
    <text evidence="1">The sequence shown here is derived from an EMBL/GenBank/DDBJ whole genome shotgun (WGS) entry which is preliminary data.</text>
</comment>
<dbReference type="AlphaFoldDB" id="A0AAV9XPJ5"/>
<name>A0AAV9XPJ5_9PEZI</name>
<keyword evidence="2" id="KW-1185">Reference proteome</keyword>
<evidence type="ECO:0000313" key="2">
    <source>
        <dbReference type="Proteomes" id="UP001365542"/>
    </source>
</evidence>
<evidence type="ECO:0000313" key="1">
    <source>
        <dbReference type="EMBL" id="KAK6544025.1"/>
    </source>
</evidence>
<dbReference type="Proteomes" id="UP001365542">
    <property type="component" value="Unassembled WGS sequence"/>
</dbReference>
<reference evidence="1 2" key="1">
    <citation type="submission" date="2019-10" db="EMBL/GenBank/DDBJ databases">
        <authorList>
            <person name="Palmer J.M."/>
        </authorList>
    </citation>
    <scope>NUCLEOTIDE SEQUENCE [LARGE SCALE GENOMIC DNA]</scope>
    <source>
        <strain evidence="1 2">TWF694</strain>
    </source>
</reference>